<comment type="caution">
    <text evidence="1">The sequence shown here is derived from an EMBL/GenBank/DDBJ whole genome shotgun (WGS) entry which is preliminary data.</text>
</comment>
<gene>
    <name evidence="1" type="ORF">LCGC14_1377730</name>
</gene>
<proteinExistence type="predicted"/>
<reference evidence="1" key="1">
    <citation type="journal article" date="2015" name="Nature">
        <title>Complex archaea that bridge the gap between prokaryotes and eukaryotes.</title>
        <authorList>
            <person name="Spang A."/>
            <person name="Saw J.H."/>
            <person name="Jorgensen S.L."/>
            <person name="Zaremba-Niedzwiedzka K."/>
            <person name="Martijn J."/>
            <person name="Lind A.E."/>
            <person name="van Eijk R."/>
            <person name="Schleper C."/>
            <person name="Guy L."/>
            <person name="Ettema T.J."/>
        </authorList>
    </citation>
    <scope>NUCLEOTIDE SEQUENCE</scope>
</reference>
<name>A0A0F9N5B5_9ZZZZ</name>
<accession>A0A0F9N5B5</accession>
<dbReference type="AlphaFoldDB" id="A0A0F9N5B5"/>
<dbReference type="EMBL" id="LAZR01008766">
    <property type="protein sequence ID" value="KKM76682.1"/>
    <property type="molecule type" value="Genomic_DNA"/>
</dbReference>
<organism evidence="1">
    <name type="scientific">marine sediment metagenome</name>
    <dbReference type="NCBI Taxonomy" id="412755"/>
    <lineage>
        <taxon>unclassified sequences</taxon>
        <taxon>metagenomes</taxon>
        <taxon>ecological metagenomes</taxon>
    </lineage>
</organism>
<evidence type="ECO:0000313" key="1">
    <source>
        <dbReference type="EMBL" id="KKM76682.1"/>
    </source>
</evidence>
<feature type="non-terminal residue" evidence="1">
    <location>
        <position position="1"/>
    </location>
</feature>
<protein>
    <submittedName>
        <fullName evidence="1">Uncharacterized protein</fullName>
    </submittedName>
</protein>
<sequence length="837" mass="90696">SRGRVDSIMARLSPIQESFAAGEIDARIRSRVSSEAYGAGLKRSRNWYPLVQGPIRMREGSQFIEAVDPDNWISGTPGAEGIRVFTFQRGLDEDVIIEVGEDTIILRNSISGVPIVGGVTGNLIPDPQYDTGFPSTAWDPDRDKSVFNTDPGRAGVDHIGPFLPGTPDAFIKLQSNTDNSPDGFHGIAHENGTMVPIIIPTGSELLLNDLEIRWKTVFTPEQISALGGLPLADPVIRVQVGTAKGLDDVFTSDIVIGFNLIYQTTVFNFIPGIGNNSLFISIGLFWTGAIDPVPLLAFSPAFNPALTLDISVIQWTAPLAGGSGSTVEFLSPYTTAQLECLQFCMDPGEKVAYFTHPEVETQRLRLDVGEWTLEALSTILLPTPFIAPTPNLWAPGNFPVSCAFHEGRLWLGGSPNNPATLWASRSGNYRDFNNVAPASKDDPLLFPLASSGNIETLTSRKELVILTDISEVIGTSQLGVIAFDDFAFPKQTDWGSNCVQPIAVGRDMVYTSNSRKRIRTFSDEGGTNFGWDGKELSLLAQGIFGSPVRRMVYLDEPGYQACFLLANGTMGMATFFYPEQVIGWWRYTTSFNGNRLSGNISKPGLGNQTSNSVQSVNQIMDITKINTSAGAKLWMIVNRVGFPGTQKPGHEVLGFETGLKPAVDSFSIRSIDPVTLTVSDIDELTDQSVNVVVERLDPITLTFSYTVHPNVTVIAGVSSPFESWAAGSTAFLGLFYNNDCQLLSLEGVSQRGTAQVTKRRWNKVFARLNDSPVPLIEGIPAKDRTPATPMGIGEPLITGDTEIVDLGSGEGDLKITQDKPIITEITGIFGKVVATEV</sequence>